<evidence type="ECO:0000256" key="1">
    <source>
        <dbReference type="SAM" id="MobiDB-lite"/>
    </source>
</evidence>
<evidence type="ECO:0000313" key="3">
    <source>
        <dbReference type="Proteomes" id="UP001491310"/>
    </source>
</evidence>
<dbReference type="EMBL" id="JALJOT010000005">
    <property type="protein sequence ID" value="KAK9914867.1"/>
    <property type="molecule type" value="Genomic_DNA"/>
</dbReference>
<dbReference type="Proteomes" id="UP001491310">
    <property type="component" value="Unassembled WGS sequence"/>
</dbReference>
<feature type="compositionally biased region" description="Basic and acidic residues" evidence="1">
    <location>
        <begin position="289"/>
        <end position="300"/>
    </location>
</feature>
<dbReference type="InterPro" id="IPR022227">
    <property type="entry name" value="DUF3754"/>
</dbReference>
<feature type="compositionally biased region" description="Low complexity" evidence="1">
    <location>
        <begin position="178"/>
        <end position="191"/>
    </location>
</feature>
<feature type="compositionally biased region" description="Polar residues" evidence="1">
    <location>
        <begin position="155"/>
        <end position="168"/>
    </location>
</feature>
<sequence length="809" mass="89177">MAGNSILASPKWIGRPGRNSSVVSIRAQQSGLTEPAAVTRVRVERQTHLPASREEAWAALKQLVPEEEWQDMSAVFVALENIYRAEMQVVGEQALQGLRIANDVLEPLAPEPSKQPKRMSRRKTQRGDDSPPMPAVPLDTARQPSYDDEEAPDGSSRNAFSDGISGSQGMRKAEDRYAAIAEDSSSSSGDADASHETQNGSSPDYAEQSARSTRASSSRIAISERSKHGIAKSSAAKVTLKVMHDVAAAVQPGSNSSTGSRKNGGASLNGTGQGLEPQPEPSSVPLRVAVEHKSSEKSDQDDTASQSDVKPEVLSSEEGVKVESASRMDYDRSKWMRASAAELVDPDKADAEFMRCLLQLLRKAHFAQLNDRDEAMSRSLNSDYLDQLLIRADTSRLDARLVAHAVLDQPLPEEEQALLVFKRGYGQGTRRGRMLVAKLDYLQLLVIKGSLTYLGKQTSRLWRAIKLSADTSMPEDATSEMDSREEEMEETTWEQVQKAWAAAGRKLSEWGVVSPRLMLAGGGLFLTLSNWGLLPSVDVLPIERFNAVWRPSEPDRLQPVYVQRVTIREALRGDLWGNFFGSVQLVEPTFGELLVLYRRKTERNRIAELKERILGGNGAPRLLRREPVTLRVLKDIPVPSWKVVFPDKLLQFRPLDGLRADLLTVAGLLAFIAQAKYDSFILEVITTVSAVTLVVRVILGYNRMAQRYEKVANQLLAESTVAGQDASVQYLAACAALQQWEQSALAFLLLHDSPRPLSADQLSAAVESLLEDNFSVRVRFDAAEALGELQRLQLLDRAEDKLADDEDQS</sequence>
<feature type="compositionally biased region" description="Basic residues" evidence="1">
    <location>
        <begin position="115"/>
        <end position="124"/>
    </location>
</feature>
<gene>
    <name evidence="2" type="ORF">WJX75_001498</name>
</gene>
<accession>A0ABR2YT93</accession>
<feature type="compositionally biased region" description="Basic and acidic residues" evidence="1">
    <location>
        <begin position="318"/>
        <end position="327"/>
    </location>
</feature>
<evidence type="ECO:0000313" key="2">
    <source>
        <dbReference type="EMBL" id="KAK9914867.1"/>
    </source>
</evidence>
<comment type="caution">
    <text evidence="2">The sequence shown here is derived from an EMBL/GenBank/DDBJ whole genome shotgun (WGS) entry which is preliminary data.</text>
</comment>
<feature type="compositionally biased region" description="Polar residues" evidence="1">
    <location>
        <begin position="252"/>
        <end position="270"/>
    </location>
</feature>
<feature type="region of interest" description="Disordered" evidence="1">
    <location>
        <begin position="250"/>
        <end position="327"/>
    </location>
</feature>
<organism evidence="2 3">
    <name type="scientific">Coccomyxa subellipsoidea</name>
    <dbReference type="NCBI Taxonomy" id="248742"/>
    <lineage>
        <taxon>Eukaryota</taxon>
        <taxon>Viridiplantae</taxon>
        <taxon>Chlorophyta</taxon>
        <taxon>core chlorophytes</taxon>
        <taxon>Trebouxiophyceae</taxon>
        <taxon>Trebouxiophyceae incertae sedis</taxon>
        <taxon>Coccomyxaceae</taxon>
        <taxon>Coccomyxa</taxon>
    </lineage>
</organism>
<name>A0ABR2YT93_9CHLO</name>
<keyword evidence="3" id="KW-1185">Reference proteome</keyword>
<dbReference type="Pfam" id="PF12576">
    <property type="entry name" value="DUF3754"/>
    <property type="match status" value="1"/>
</dbReference>
<feature type="region of interest" description="Disordered" evidence="1">
    <location>
        <begin position="106"/>
        <end position="233"/>
    </location>
</feature>
<reference evidence="2 3" key="1">
    <citation type="journal article" date="2024" name="Nat. Commun.">
        <title>Phylogenomics reveals the evolutionary origins of lichenization in chlorophyte algae.</title>
        <authorList>
            <person name="Puginier C."/>
            <person name="Libourel C."/>
            <person name="Otte J."/>
            <person name="Skaloud P."/>
            <person name="Haon M."/>
            <person name="Grisel S."/>
            <person name="Petersen M."/>
            <person name="Berrin J.G."/>
            <person name="Delaux P.M."/>
            <person name="Dal Grande F."/>
            <person name="Keller J."/>
        </authorList>
    </citation>
    <scope>NUCLEOTIDE SEQUENCE [LARGE SCALE GENOMIC DNA]</scope>
    <source>
        <strain evidence="2 3">SAG 216-7</strain>
    </source>
</reference>
<proteinExistence type="predicted"/>
<dbReference type="PANTHER" id="PTHR33645">
    <property type="entry name" value="AMINOPEPTIDASE (DUF3754)"/>
    <property type="match status" value="1"/>
</dbReference>
<dbReference type="PANTHER" id="PTHR33645:SF2">
    <property type="entry name" value="FAMILY PROTEIN, PUTATIVE (DUF3754)-RELATED"/>
    <property type="match status" value="1"/>
</dbReference>
<protein>
    <submittedName>
        <fullName evidence="2">Uncharacterized protein</fullName>
    </submittedName>
</protein>
<feature type="compositionally biased region" description="Low complexity" evidence="1">
    <location>
        <begin position="206"/>
        <end position="221"/>
    </location>
</feature>